<dbReference type="EMBL" id="CAGKOT010000004">
    <property type="protein sequence ID" value="CAB5330980.1"/>
    <property type="molecule type" value="Genomic_DNA"/>
</dbReference>
<evidence type="ECO:0000313" key="2">
    <source>
        <dbReference type="Proteomes" id="UP000684084"/>
    </source>
</evidence>
<name>A0A915YSR7_9GLOM</name>
<sequence>MMDRRKSITLSMISPLIHQLHHPSILFFYGKFYNFIHIMTASMIHSFCKFNWWKNAHYTVYRRTGLMAAIVENSGKNFFGQV</sequence>
<dbReference type="AlphaFoldDB" id="A0A915YSR7"/>
<proteinExistence type="predicted"/>
<dbReference type="Proteomes" id="UP000684084">
    <property type="component" value="Unassembled WGS sequence"/>
</dbReference>
<protein>
    <submittedName>
        <fullName evidence="1">Uncharacterized protein</fullName>
    </submittedName>
</protein>
<organism evidence="1 2">
    <name type="scientific">Rhizophagus irregularis</name>
    <dbReference type="NCBI Taxonomy" id="588596"/>
    <lineage>
        <taxon>Eukaryota</taxon>
        <taxon>Fungi</taxon>
        <taxon>Fungi incertae sedis</taxon>
        <taxon>Mucoromycota</taxon>
        <taxon>Glomeromycotina</taxon>
        <taxon>Glomeromycetes</taxon>
        <taxon>Glomerales</taxon>
        <taxon>Glomeraceae</taxon>
        <taxon>Rhizophagus</taxon>
    </lineage>
</organism>
<accession>A0A915YSR7</accession>
<reference evidence="1" key="1">
    <citation type="submission" date="2020-05" db="EMBL/GenBank/DDBJ databases">
        <authorList>
            <person name="Rincon C."/>
            <person name="Sanders R I."/>
            <person name="Robbins C."/>
            <person name="Chaturvedi A."/>
        </authorList>
    </citation>
    <scope>NUCLEOTIDE SEQUENCE</scope>
    <source>
        <strain evidence="1">CHB12</strain>
    </source>
</reference>
<evidence type="ECO:0000313" key="1">
    <source>
        <dbReference type="EMBL" id="CAB5330980.1"/>
    </source>
</evidence>
<comment type="caution">
    <text evidence="1">The sequence shown here is derived from an EMBL/GenBank/DDBJ whole genome shotgun (WGS) entry which is preliminary data.</text>
</comment>
<gene>
    <name evidence="1" type="ORF">CHRIB12_LOCUS2913</name>
</gene>